<sequence length="44" mass="4996">MNYVQESRTTAIAQFPSGIRQQIGAHISRPLQCLPQSPLFYLCM</sequence>
<feature type="non-terminal residue" evidence="1">
    <location>
        <position position="44"/>
    </location>
</feature>
<proteinExistence type="predicted"/>
<gene>
    <name evidence="1" type="ORF">METZ01_LOCUS495572</name>
</gene>
<protein>
    <submittedName>
        <fullName evidence="1">Uncharacterized protein</fullName>
    </submittedName>
</protein>
<dbReference type="AlphaFoldDB" id="A0A383DFS8"/>
<name>A0A383DFS8_9ZZZZ</name>
<organism evidence="1">
    <name type="scientific">marine metagenome</name>
    <dbReference type="NCBI Taxonomy" id="408172"/>
    <lineage>
        <taxon>unclassified sequences</taxon>
        <taxon>metagenomes</taxon>
        <taxon>ecological metagenomes</taxon>
    </lineage>
</organism>
<evidence type="ECO:0000313" key="1">
    <source>
        <dbReference type="EMBL" id="SVE42718.1"/>
    </source>
</evidence>
<dbReference type="EMBL" id="UINC01216538">
    <property type="protein sequence ID" value="SVE42718.1"/>
    <property type="molecule type" value="Genomic_DNA"/>
</dbReference>
<accession>A0A383DFS8</accession>
<reference evidence="1" key="1">
    <citation type="submission" date="2018-05" db="EMBL/GenBank/DDBJ databases">
        <authorList>
            <person name="Lanie J.A."/>
            <person name="Ng W.-L."/>
            <person name="Kazmierczak K.M."/>
            <person name="Andrzejewski T.M."/>
            <person name="Davidsen T.M."/>
            <person name="Wayne K.J."/>
            <person name="Tettelin H."/>
            <person name="Glass J.I."/>
            <person name="Rusch D."/>
            <person name="Podicherti R."/>
            <person name="Tsui H.-C.T."/>
            <person name="Winkler M.E."/>
        </authorList>
    </citation>
    <scope>NUCLEOTIDE SEQUENCE</scope>
</reference>